<evidence type="ECO:0000313" key="3">
    <source>
        <dbReference type="Proteomes" id="UP000199199"/>
    </source>
</evidence>
<evidence type="ECO:0000313" key="2">
    <source>
        <dbReference type="EMBL" id="SFS70334.1"/>
    </source>
</evidence>
<sequence>MWPWGHLGVAYLLYSLFAHRRFDRPPRAAPAIALAIGSQFPDLIDKPLAWNFDVLPGGRTLSHSVVFAIVLTVVVYAIANRFGGLEAAIAFLVGHVVHLLTDVPPAVFGGEVSGLAYLLWPFVEPPPEEPVAGLLDAILTYYTLGPYELFQFGLFAFAAVVWYSDGKPGFVYVRSILARFRVSESHT</sequence>
<dbReference type="EMBL" id="FOZS01000002">
    <property type="protein sequence ID" value="SFS70334.1"/>
    <property type="molecule type" value="Genomic_DNA"/>
</dbReference>
<accession>A0A1I6S082</accession>
<evidence type="ECO:0000256" key="1">
    <source>
        <dbReference type="SAM" id="Phobius"/>
    </source>
</evidence>
<keyword evidence="3" id="KW-1185">Reference proteome</keyword>
<dbReference type="Proteomes" id="UP000199199">
    <property type="component" value="Unassembled WGS sequence"/>
</dbReference>
<dbReference type="AlphaFoldDB" id="A0A1I6S082"/>
<feature type="transmembrane region" description="Helical" evidence="1">
    <location>
        <begin position="59"/>
        <end position="79"/>
    </location>
</feature>
<name>A0A1I6S082_9EURY</name>
<dbReference type="RefSeq" id="WP_092904762.1">
    <property type="nucleotide sequence ID" value="NZ_FOZS01000002.1"/>
</dbReference>
<proteinExistence type="predicted"/>
<dbReference type="Pfam" id="PF04307">
    <property type="entry name" value="YdjM"/>
    <property type="match status" value="1"/>
</dbReference>
<gene>
    <name evidence="2" type="ORF">SAMN04488556_2345</name>
</gene>
<protein>
    <submittedName>
        <fullName evidence="2">LexA-binding, inner membrane-associated putative hydrolase</fullName>
    </submittedName>
</protein>
<dbReference type="OrthoDB" id="200338at2157"/>
<organism evidence="2 3">
    <name type="scientific">Halostagnicola kamekurae</name>
    <dbReference type="NCBI Taxonomy" id="619731"/>
    <lineage>
        <taxon>Archaea</taxon>
        <taxon>Methanobacteriati</taxon>
        <taxon>Methanobacteriota</taxon>
        <taxon>Stenosarchaea group</taxon>
        <taxon>Halobacteria</taxon>
        <taxon>Halobacteriales</taxon>
        <taxon>Natrialbaceae</taxon>
        <taxon>Halostagnicola</taxon>
    </lineage>
</organism>
<keyword evidence="1" id="KW-0812">Transmembrane</keyword>
<reference evidence="3" key="1">
    <citation type="submission" date="2016-10" db="EMBL/GenBank/DDBJ databases">
        <authorList>
            <person name="Varghese N."/>
            <person name="Submissions S."/>
        </authorList>
    </citation>
    <scope>NUCLEOTIDE SEQUENCE [LARGE SCALE GENOMIC DNA]</scope>
    <source>
        <strain evidence="3">DSM 22427</strain>
    </source>
</reference>
<keyword evidence="1" id="KW-1133">Transmembrane helix</keyword>
<dbReference type="GO" id="GO:0016787">
    <property type="term" value="F:hydrolase activity"/>
    <property type="evidence" value="ECO:0007669"/>
    <property type="project" value="UniProtKB-KW"/>
</dbReference>
<dbReference type="InterPro" id="IPR007404">
    <property type="entry name" value="YdjM-like"/>
</dbReference>
<keyword evidence="2" id="KW-0378">Hydrolase</keyword>
<keyword evidence="1" id="KW-0472">Membrane</keyword>